<dbReference type="Gramene" id="AET4Gv20172700.1">
    <property type="protein sequence ID" value="AET4Gv20172700.1"/>
    <property type="gene ID" value="AET4Gv20172700"/>
</dbReference>
<sequence length="111" mass="12494">MQQPSNSPDMNFLDLGLFSSLHSMSDTLVSNSLDELINNVQHEYDAYDANKINRIFLTLQGCLIEVMKRGGGNDYKIPHMYKDGLERAGNLPNVLDCDHELYESVMQAVAN</sequence>
<dbReference type="GO" id="GO:0003676">
    <property type="term" value="F:nucleic acid binding"/>
    <property type="evidence" value="ECO:0007669"/>
    <property type="project" value="InterPro"/>
</dbReference>
<evidence type="ECO:0000313" key="2">
    <source>
        <dbReference type="Proteomes" id="UP000015105"/>
    </source>
</evidence>
<proteinExistence type="predicted"/>
<keyword evidence="2" id="KW-1185">Reference proteome</keyword>
<dbReference type="AlphaFoldDB" id="A0A453HFY2"/>
<reference evidence="1" key="4">
    <citation type="submission" date="2019-03" db="UniProtKB">
        <authorList>
            <consortium name="EnsemblPlants"/>
        </authorList>
    </citation>
    <scope>IDENTIFICATION</scope>
</reference>
<dbReference type="InterPro" id="IPR036397">
    <property type="entry name" value="RNaseH_sf"/>
</dbReference>
<name>A0A453HFY2_AEGTS</name>
<reference evidence="1" key="5">
    <citation type="journal article" date="2021" name="G3 (Bethesda)">
        <title>Aegilops tauschii genome assembly Aet v5.0 features greater sequence contiguity and improved annotation.</title>
        <authorList>
            <person name="Wang L."/>
            <person name="Zhu T."/>
            <person name="Rodriguez J.C."/>
            <person name="Deal K.R."/>
            <person name="Dubcovsky J."/>
            <person name="McGuire P.E."/>
            <person name="Lux T."/>
            <person name="Spannagl M."/>
            <person name="Mayer K.F.X."/>
            <person name="Baldrich P."/>
            <person name="Meyers B.C."/>
            <person name="Huo N."/>
            <person name="Gu Y.Q."/>
            <person name="Zhou H."/>
            <person name="Devos K.M."/>
            <person name="Bennetzen J.L."/>
            <person name="Unver T."/>
            <person name="Budak H."/>
            <person name="Gulick P.J."/>
            <person name="Galiba G."/>
            <person name="Kalapos B."/>
            <person name="Nelson D.R."/>
            <person name="Li P."/>
            <person name="You F.M."/>
            <person name="Luo M.C."/>
            <person name="Dvorak J."/>
        </authorList>
    </citation>
    <scope>NUCLEOTIDE SEQUENCE [LARGE SCALE GENOMIC DNA]</scope>
    <source>
        <strain evidence="1">cv. AL8/78</strain>
    </source>
</reference>
<dbReference type="PANTHER" id="PTHR47169:SF2">
    <property type="entry name" value="OS01G0541250 PROTEIN"/>
    <property type="match status" value="1"/>
</dbReference>
<dbReference type="Gene3D" id="3.30.420.10">
    <property type="entry name" value="Ribonuclease H-like superfamily/Ribonuclease H"/>
    <property type="match status" value="1"/>
</dbReference>
<dbReference type="Proteomes" id="UP000015105">
    <property type="component" value="Chromosome 4D"/>
</dbReference>
<dbReference type="EnsemblPlants" id="AET4Gv20172700.1">
    <property type="protein sequence ID" value="AET4Gv20172700.1"/>
    <property type="gene ID" value="AET4Gv20172700"/>
</dbReference>
<reference evidence="1" key="3">
    <citation type="journal article" date="2017" name="Nature">
        <title>Genome sequence of the progenitor of the wheat D genome Aegilops tauschii.</title>
        <authorList>
            <person name="Luo M.C."/>
            <person name="Gu Y.Q."/>
            <person name="Puiu D."/>
            <person name="Wang H."/>
            <person name="Twardziok S.O."/>
            <person name="Deal K.R."/>
            <person name="Huo N."/>
            <person name="Zhu T."/>
            <person name="Wang L."/>
            <person name="Wang Y."/>
            <person name="McGuire P.E."/>
            <person name="Liu S."/>
            <person name="Long H."/>
            <person name="Ramasamy R.K."/>
            <person name="Rodriguez J.C."/>
            <person name="Van S.L."/>
            <person name="Yuan L."/>
            <person name="Wang Z."/>
            <person name="Xia Z."/>
            <person name="Xiao L."/>
            <person name="Anderson O.D."/>
            <person name="Ouyang S."/>
            <person name="Liang Y."/>
            <person name="Zimin A.V."/>
            <person name="Pertea G."/>
            <person name="Qi P."/>
            <person name="Bennetzen J.L."/>
            <person name="Dai X."/>
            <person name="Dawson M.W."/>
            <person name="Muller H.G."/>
            <person name="Kugler K."/>
            <person name="Rivarola-Duarte L."/>
            <person name="Spannagl M."/>
            <person name="Mayer K.F.X."/>
            <person name="Lu F.H."/>
            <person name="Bevan M.W."/>
            <person name="Leroy P."/>
            <person name="Li P."/>
            <person name="You F.M."/>
            <person name="Sun Q."/>
            <person name="Liu Z."/>
            <person name="Lyons E."/>
            <person name="Wicker T."/>
            <person name="Salzberg S.L."/>
            <person name="Devos K.M."/>
            <person name="Dvorak J."/>
        </authorList>
    </citation>
    <scope>NUCLEOTIDE SEQUENCE [LARGE SCALE GENOMIC DNA]</scope>
    <source>
        <strain evidence="1">cv. AL8/78</strain>
    </source>
</reference>
<organism evidence="1 2">
    <name type="scientific">Aegilops tauschii subsp. strangulata</name>
    <name type="common">Goatgrass</name>
    <dbReference type="NCBI Taxonomy" id="200361"/>
    <lineage>
        <taxon>Eukaryota</taxon>
        <taxon>Viridiplantae</taxon>
        <taxon>Streptophyta</taxon>
        <taxon>Embryophyta</taxon>
        <taxon>Tracheophyta</taxon>
        <taxon>Spermatophyta</taxon>
        <taxon>Magnoliopsida</taxon>
        <taxon>Liliopsida</taxon>
        <taxon>Poales</taxon>
        <taxon>Poaceae</taxon>
        <taxon>BOP clade</taxon>
        <taxon>Pooideae</taxon>
        <taxon>Triticodae</taxon>
        <taxon>Triticeae</taxon>
        <taxon>Triticinae</taxon>
        <taxon>Aegilops</taxon>
    </lineage>
</organism>
<protein>
    <submittedName>
        <fullName evidence="1">Uncharacterized protein</fullName>
    </submittedName>
</protein>
<reference evidence="2" key="2">
    <citation type="journal article" date="2017" name="Nat. Plants">
        <title>The Aegilops tauschii genome reveals multiple impacts of transposons.</title>
        <authorList>
            <person name="Zhao G."/>
            <person name="Zou C."/>
            <person name="Li K."/>
            <person name="Wang K."/>
            <person name="Li T."/>
            <person name="Gao L."/>
            <person name="Zhang X."/>
            <person name="Wang H."/>
            <person name="Yang Z."/>
            <person name="Liu X."/>
            <person name="Jiang W."/>
            <person name="Mao L."/>
            <person name="Kong X."/>
            <person name="Jiao Y."/>
            <person name="Jia J."/>
        </authorList>
    </citation>
    <scope>NUCLEOTIDE SEQUENCE [LARGE SCALE GENOMIC DNA]</scope>
    <source>
        <strain evidence="2">cv. AL8/78</strain>
    </source>
</reference>
<accession>A0A453HFY2</accession>
<reference evidence="2" key="1">
    <citation type="journal article" date="2014" name="Science">
        <title>Ancient hybridizations among the ancestral genomes of bread wheat.</title>
        <authorList>
            <consortium name="International Wheat Genome Sequencing Consortium,"/>
            <person name="Marcussen T."/>
            <person name="Sandve S.R."/>
            <person name="Heier L."/>
            <person name="Spannagl M."/>
            <person name="Pfeifer M."/>
            <person name="Jakobsen K.S."/>
            <person name="Wulff B.B."/>
            <person name="Steuernagel B."/>
            <person name="Mayer K.F."/>
            <person name="Olsen O.A."/>
        </authorList>
    </citation>
    <scope>NUCLEOTIDE SEQUENCE [LARGE SCALE GENOMIC DNA]</scope>
    <source>
        <strain evidence="2">cv. AL8/78</strain>
    </source>
</reference>
<dbReference type="PANTHER" id="PTHR47169">
    <property type="entry name" value="OS01G0541250 PROTEIN"/>
    <property type="match status" value="1"/>
</dbReference>
<evidence type="ECO:0000313" key="1">
    <source>
        <dbReference type="EnsemblPlants" id="AET4Gv20172700.1"/>
    </source>
</evidence>